<name>A0A4R8INM4_9GAMM</name>
<evidence type="ECO:0000256" key="4">
    <source>
        <dbReference type="ARBA" id="ARBA00023274"/>
    </source>
</evidence>
<feature type="compositionally biased region" description="Acidic residues" evidence="6">
    <location>
        <begin position="195"/>
        <end position="216"/>
    </location>
</feature>
<dbReference type="InterPro" id="IPR037121">
    <property type="entry name" value="Ribosomal_bL25_C"/>
</dbReference>
<dbReference type="HAMAP" id="MF_01336">
    <property type="entry name" value="Ribosomal_bL25"/>
    <property type="match status" value="1"/>
</dbReference>
<feature type="region of interest" description="Disordered" evidence="6">
    <location>
        <begin position="1"/>
        <end position="23"/>
    </location>
</feature>
<gene>
    <name evidence="5" type="primary">rplY</name>
    <name evidence="5" type="synonym">ctc</name>
    <name evidence="9" type="ORF">EDC23_2792</name>
</gene>
<dbReference type="HAMAP" id="MF_01334">
    <property type="entry name" value="Ribosomal_bL25_CTC"/>
    <property type="match status" value="1"/>
</dbReference>
<evidence type="ECO:0000259" key="8">
    <source>
        <dbReference type="Pfam" id="PF14693"/>
    </source>
</evidence>
<dbReference type="RefSeq" id="WP_134085362.1">
    <property type="nucleotide sequence ID" value="NZ_SOQX01000011.1"/>
</dbReference>
<evidence type="ECO:0000256" key="1">
    <source>
        <dbReference type="ARBA" id="ARBA00022730"/>
    </source>
</evidence>
<comment type="similarity">
    <text evidence="5">Belongs to the bacterial ribosomal protein bL25 family. CTC subfamily.</text>
</comment>
<sequence length="216" mass="23968">MSDFVLQAEPRSDQGKGASRRLRRTGRVPAVMYGAGKDPVMLTLDHDELVNQLKNEAFFSSILTIKLDKSEDQAIIKDLQRHPGKPYILHMDLQRVSATEAIRVQVPLHFMNEEKCPGVKEGGVITHNITEVEVSCLPKHLPEYIELDLVDLDLDQTVHLTDLKLPEGVELVELMHGDDHDQPVVAIHLPRAAKEEEEEGGEEGGEEAAEAGGEES</sequence>
<reference evidence="9 10" key="1">
    <citation type="submission" date="2019-03" db="EMBL/GenBank/DDBJ databases">
        <title>Genomic Encyclopedia of Type Strains, Phase IV (KMG-IV): sequencing the most valuable type-strain genomes for metagenomic binning, comparative biology and taxonomic classification.</title>
        <authorList>
            <person name="Goeker M."/>
        </authorList>
    </citation>
    <scope>NUCLEOTIDE SEQUENCE [LARGE SCALE GENOMIC DNA]</scope>
    <source>
        <strain evidence="9 10">DSM 16326</strain>
    </source>
</reference>
<accession>A0A4R8INM4</accession>
<comment type="caution">
    <text evidence="9">The sequence shown here is derived from an EMBL/GenBank/DDBJ whole genome shotgun (WGS) entry which is preliminary data.</text>
</comment>
<keyword evidence="3 5" id="KW-0689">Ribosomal protein</keyword>
<dbReference type="GO" id="GO:0003735">
    <property type="term" value="F:structural constituent of ribosome"/>
    <property type="evidence" value="ECO:0007669"/>
    <property type="project" value="InterPro"/>
</dbReference>
<evidence type="ECO:0000256" key="5">
    <source>
        <dbReference type="HAMAP-Rule" id="MF_01334"/>
    </source>
</evidence>
<dbReference type="GO" id="GO:0022625">
    <property type="term" value="C:cytosolic large ribosomal subunit"/>
    <property type="evidence" value="ECO:0007669"/>
    <property type="project" value="TreeGrafter"/>
</dbReference>
<dbReference type="Gene3D" id="2.170.120.20">
    <property type="entry name" value="Ribosomal protein L25, beta domain"/>
    <property type="match status" value="1"/>
</dbReference>
<feature type="domain" description="Large ribosomal subunit protein bL25 beta" evidence="8">
    <location>
        <begin position="102"/>
        <end position="191"/>
    </location>
</feature>
<dbReference type="Pfam" id="PF14693">
    <property type="entry name" value="Ribosomal_TL5_C"/>
    <property type="match status" value="1"/>
</dbReference>
<dbReference type="NCBIfam" id="TIGR00731">
    <property type="entry name" value="bL25_bact_ctc"/>
    <property type="match status" value="1"/>
</dbReference>
<dbReference type="AlphaFoldDB" id="A0A4R8INM4"/>
<evidence type="ECO:0000256" key="3">
    <source>
        <dbReference type="ARBA" id="ARBA00022980"/>
    </source>
</evidence>
<dbReference type="InterPro" id="IPR020056">
    <property type="entry name" value="Rbsml_bL25/Gln-tRNA_synth_N"/>
</dbReference>
<evidence type="ECO:0000259" key="7">
    <source>
        <dbReference type="Pfam" id="PF01386"/>
    </source>
</evidence>
<evidence type="ECO:0000256" key="6">
    <source>
        <dbReference type="SAM" id="MobiDB-lite"/>
    </source>
</evidence>
<dbReference type="GO" id="GO:0008097">
    <property type="term" value="F:5S rRNA binding"/>
    <property type="evidence" value="ECO:0007669"/>
    <property type="project" value="InterPro"/>
</dbReference>
<dbReference type="OrthoDB" id="9806411at2"/>
<evidence type="ECO:0000256" key="2">
    <source>
        <dbReference type="ARBA" id="ARBA00022884"/>
    </source>
</evidence>
<dbReference type="Pfam" id="PF01386">
    <property type="entry name" value="Ribosomal_L25p"/>
    <property type="match status" value="1"/>
</dbReference>
<dbReference type="InterPro" id="IPR020930">
    <property type="entry name" value="Ribosomal_uL5_bac-type"/>
</dbReference>
<dbReference type="InterPro" id="IPR020055">
    <property type="entry name" value="Ribosomal_bL25_short"/>
</dbReference>
<protein>
    <recommendedName>
        <fullName evidence="5">Large ribosomal subunit protein bL25</fullName>
    </recommendedName>
    <alternativeName>
        <fullName evidence="5">General stress protein CTC</fullName>
    </alternativeName>
</protein>
<evidence type="ECO:0000313" key="9">
    <source>
        <dbReference type="EMBL" id="TDX97761.1"/>
    </source>
</evidence>
<keyword evidence="1 5" id="KW-0699">rRNA-binding</keyword>
<organism evidence="9 10">
    <name type="scientific">Thiohalophilus thiocyanatoxydans</name>
    <dbReference type="NCBI Taxonomy" id="381308"/>
    <lineage>
        <taxon>Bacteria</taxon>
        <taxon>Pseudomonadati</taxon>
        <taxon>Pseudomonadota</taxon>
        <taxon>Gammaproteobacteria</taxon>
        <taxon>Thiohalomonadales</taxon>
        <taxon>Thiohalophilaceae</taxon>
        <taxon>Thiohalophilus</taxon>
    </lineage>
</organism>
<keyword evidence="4 5" id="KW-0687">Ribonucleoprotein</keyword>
<comment type="subunit">
    <text evidence="5">Part of the 50S ribosomal subunit; part of the 5S rRNA/L5/L18/L25 subcomplex. Contacts the 5S rRNA. Binds to the 5S rRNA independently of L5 and L18.</text>
</comment>
<proteinExistence type="inferred from homology"/>
<dbReference type="InterPro" id="IPR020057">
    <property type="entry name" value="Ribosomal_bL25_b-dom"/>
</dbReference>
<dbReference type="NCBIfam" id="NF004130">
    <property type="entry name" value="PRK05618.1-5"/>
    <property type="match status" value="1"/>
</dbReference>
<dbReference type="Gene3D" id="2.40.240.10">
    <property type="entry name" value="Ribosomal Protein L25, Chain P"/>
    <property type="match status" value="1"/>
</dbReference>
<dbReference type="GO" id="GO:0006412">
    <property type="term" value="P:translation"/>
    <property type="evidence" value="ECO:0007669"/>
    <property type="project" value="UniProtKB-UniRule"/>
</dbReference>
<dbReference type="InterPro" id="IPR011035">
    <property type="entry name" value="Ribosomal_bL25/Gln-tRNA_synth"/>
</dbReference>
<keyword evidence="2 5" id="KW-0694">RNA-binding</keyword>
<evidence type="ECO:0000313" key="10">
    <source>
        <dbReference type="Proteomes" id="UP000294914"/>
    </source>
</evidence>
<feature type="domain" description="Large ribosomal subunit protein bL25 L25" evidence="7">
    <location>
        <begin position="6"/>
        <end position="93"/>
    </location>
</feature>
<dbReference type="PANTHER" id="PTHR33284">
    <property type="entry name" value="RIBOSOMAL PROTEIN L25/GLN-TRNA SYNTHETASE, ANTI-CODON-BINDING DOMAIN-CONTAINING PROTEIN"/>
    <property type="match status" value="1"/>
</dbReference>
<dbReference type="NCBIfam" id="NF004128">
    <property type="entry name" value="PRK05618.1-2"/>
    <property type="match status" value="1"/>
</dbReference>
<dbReference type="InterPro" id="IPR029751">
    <property type="entry name" value="Ribosomal_L25_dom"/>
</dbReference>
<dbReference type="CDD" id="cd00495">
    <property type="entry name" value="Ribosomal_L25_TL5_CTC"/>
    <property type="match status" value="1"/>
</dbReference>
<dbReference type="PANTHER" id="PTHR33284:SF1">
    <property type="entry name" value="RIBOSOMAL PROTEIN L25_GLN-TRNA SYNTHETASE, ANTI-CODON-BINDING DOMAIN-CONTAINING PROTEIN"/>
    <property type="match status" value="1"/>
</dbReference>
<keyword evidence="10" id="KW-1185">Reference proteome</keyword>
<feature type="region of interest" description="Disordered" evidence="6">
    <location>
        <begin position="190"/>
        <end position="216"/>
    </location>
</feature>
<dbReference type="EMBL" id="SOQX01000011">
    <property type="protein sequence ID" value="TDX97761.1"/>
    <property type="molecule type" value="Genomic_DNA"/>
</dbReference>
<comment type="function">
    <text evidence="5">This is one of the proteins that binds to the 5S RNA in the ribosome where it forms part of the central protuberance.</text>
</comment>
<dbReference type="InterPro" id="IPR001021">
    <property type="entry name" value="Ribosomal_bL25_long"/>
</dbReference>
<dbReference type="SUPFAM" id="SSF50715">
    <property type="entry name" value="Ribosomal protein L25-like"/>
    <property type="match status" value="1"/>
</dbReference>
<dbReference type="NCBIfam" id="NF004612">
    <property type="entry name" value="PRK05943.1"/>
    <property type="match status" value="1"/>
</dbReference>
<dbReference type="Proteomes" id="UP000294914">
    <property type="component" value="Unassembled WGS sequence"/>
</dbReference>